<reference evidence="2 3" key="2">
    <citation type="submission" date="2018-06" db="EMBL/GenBank/DDBJ databases">
        <title>Metagenomic assembly of (sub)arctic Cyanobacteria and their associated microbiome from non-axenic cultures.</title>
        <authorList>
            <person name="Baurain D."/>
        </authorList>
    </citation>
    <scope>NUCLEOTIDE SEQUENCE [LARGE SCALE GENOMIC DNA]</scope>
    <source>
        <strain evidence="2">ULC129bin1</strain>
    </source>
</reference>
<evidence type="ECO:0000313" key="2">
    <source>
        <dbReference type="EMBL" id="PZO17603.1"/>
    </source>
</evidence>
<evidence type="ECO:0000256" key="1">
    <source>
        <dbReference type="SAM" id="MobiDB-lite"/>
    </source>
</evidence>
<sequence>MNDEGDRAIKNKPSLSEKRLAKVTEINYQRNTDSDYTEKIEALDSAFDYERDRAHLWGDPELSILYGTPLYEKASETQRLALNHLYWATQYNQTAATEANAVLYNQVTADVFAAVGGYGALCEELTLETEQERYHIHAFHNIGYKTKKALLGSSGLSQSIRGSAQRKSGAQFSNPGPGKRTAQRVGKVADDLSRKVGFSSGQQDLLPAFQDSAFRFATQKVVLKEQSSKYYSQYLKSVDEKGLAIPAQTTGLLGQIAPKPCLQFFTLNCGSSPFIACVFYATRFMANMLLKNYEYRYVKFHRTLEKQGKFIPAPTAVSTYHLMDEAFHTTTSQLIAQDLYKAFPKPTAYEKWIANMTIYRAQVVALSGLSGGLPAIFRSDASLMPSYYQLLRSPIFNFTPQESLQWLERCLCQQTDGLHQNLKHHQRLRSDLRRHFEPLDYLWPVNRNMQVMAAGESVENAVKNNVKAFKQFSKSVAVA</sequence>
<proteinExistence type="predicted"/>
<organism evidence="2 3">
    <name type="scientific">Leptolyngbya foveolarum</name>
    <dbReference type="NCBI Taxonomy" id="47253"/>
    <lineage>
        <taxon>Bacteria</taxon>
        <taxon>Bacillati</taxon>
        <taxon>Cyanobacteriota</taxon>
        <taxon>Cyanophyceae</taxon>
        <taxon>Leptolyngbyales</taxon>
        <taxon>Leptolyngbyaceae</taxon>
        <taxon>Leptolyngbya group</taxon>
        <taxon>Leptolyngbya</taxon>
    </lineage>
</organism>
<dbReference type="Proteomes" id="UP000249354">
    <property type="component" value="Unassembled WGS sequence"/>
</dbReference>
<feature type="region of interest" description="Disordered" evidence="1">
    <location>
        <begin position="164"/>
        <end position="185"/>
    </location>
</feature>
<dbReference type="AlphaFoldDB" id="A0A2W4U9L2"/>
<protein>
    <submittedName>
        <fullName evidence="2">Uncharacterized protein</fullName>
    </submittedName>
</protein>
<dbReference type="CDD" id="cd21472">
    <property type="entry name" value="CylC-like"/>
    <property type="match status" value="1"/>
</dbReference>
<accession>A0A2W4U9L2</accession>
<dbReference type="EMBL" id="QBMC01000065">
    <property type="protein sequence ID" value="PZO17603.1"/>
    <property type="molecule type" value="Genomic_DNA"/>
</dbReference>
<comment type="caution">
    <text evidence="2">The sequence shown here is derived from an EMBL/GenBank/DDBJ whole genome shotgun (WGS) entry which is preliminary data.</text>
</comment>
<reference evidence="3" key="1">
    <citation type="submission" date="2018-04" db="EMBL/GenBank/DDBJ databases">
        <authorList>
            <person name="Cornet L."/>
        </authorList>
    </citation>
    <scope>NUCLEOTIDE SEQUENCE [LARGE SCALE GENOMIC DNA]</scope>
</reference>
<evidence type="ECO:0000313" key="3">
    <source>
        <dbReference type="Proteomes" id="UP000249354"/>
    </source>
</evidence>
<dbReference type="InterPro" id="IPR049717">
    <property type="entry name" value="CylC-like"/>
</dbReference>
<feature type="compositionally biased region" description="Polar residues" evidence="1">
    <location>
        <begin position="164"/>
        <end position="174"/>
    </location>
</feature>
<gene>
    <name evidence="2" type="ORF">DCF25_10875</name>
</gene>
<name>A0A2W4U9L2_9CYAN</name>